<dbReference type="Pfam" id="PF09992">
    <property type="entry name" value="NAGPA"/>
    <property type="match status" value="1"/>
</dbReference>
<reference evidence="4 5" key="1">
    <citation type="submission" date="2019-12" db="EMBL/GenBank/DDBJ databases">
        <title>Genomic-based taxomic classification of the family Erythrobacteraceae.</title>
        <authorList>
            <person name="Xu L."/>
        </authorList>
    </citation>
    <scope>NUCLEOTIDE SEQUENCE [LARGE SCALE GENOMIC DNA]</scope>
    <source>
        <strain evidence="4 5">KEMB 9005-328</strain>
    </source>
</reference>
<feature type="signal peptide" evidence="2">
    <location>
        <begin position="1"/>
        <end position="20"/>
    </location>
</feature>
<name>A0A845AJ12_9SPHN</name>
<evidence type="ECO:0000313" key="5">
    <source>
        <dbReference type="Proteomes" id="UP000439780"/>
    </source>
</evidence>
<evidence type="ECO:0000256" key="1">
    <source>
        <dbReference type="SAM" id="MobiDB-lite"/>
    </source>
</evidence>
<proteinExistence type="predicted"/>
<gene>
    <name evidence="4" type="ORF">GRI58_06840</name>
</gene>
<protein>
    <recommendedName>
        <fullName evidence="3">Phosphodiester glycosidase domain-containing protein</fullName>
    </recommendedName>
</protein>
<keyword evidence="5" id="KW-1185">Reference proteome</keyword>
<dbReference type="InterPro" id="IPR018711">
    <property type="entry name" value="NAGPA"/>
</dbReference>
<evidence type="ECO:0000313" key="4">
    <source>
        <dbReference type="EMBL" id="MXP28536.1"/>
    </source>
</evidence>
<evidence type="ECO:0000256" key="2">
    <source>
        <dbReference type="SAM" id="SignalP"/>
    </source>
</evidence>
<accession>A0A845AJ12</accession>
<feature type="compositionally biased region" description="Polar residues" evidence="1">
    <location>
        <begin position="45"/>
        <end position="55"/>
    </location>
</feature>
<dbReference type="OrthoDB" id="5515706at2"/>
<comment type="caution">
    <text evidence="4">The sequence shown here is derived from an EMBL/GenBank/DDBJ whole genome shotgun (WGS) entry which is preliminary data.</text>
</comment>
<feature type="chain" id="PRO_5032979657" description="Phosphodiester glycosidase domain-containing protein" evidence="2">
    <location>
        <begin position="21"/>
        <end position="284"/>
    </location>
</feature>
<keyword evidence="2" id="KW-0732">Signal</keyword>
<sequence length="284" mass="29964">MRKATTCSILALALGLTACGQEQPGKPVARAQIGTATPADKSAASMPTDSASATPSFASEVETSCRSVIYRDVPLTQCLAIPANNKITTALAAGSDAPYRSLTAYAKGHDAATIAFAMSGGWFDDKGHPTGYFVQDSKRLQPLASDAKANSGGVFYGTGDVWEIRTTKDFLANVTKRPEFGIQSGPMLVTNGRIDPVPHGKDAKPEIRSAAGIDDKGRAHFVISNAPVSTEVLARFFATELKVKNALCLDNGTSQLWSPATDRLDTGEPIGPILVVEKRPETPN</sequence>
<dbReference type="Proteomes" id="UP000439780">
    <property type="component" value="Unassembled WGS sequence"/>
</dbReference>
<evidence type="ECO:0000259" key="3">
    <source>
        <dbReference type="Pfam" id="PF09992"/>
    </source>
</evidence>
<dbReference type="PROSITE" id="PS51257">
    <property type="entry name" value="PROKAR_LIPOPROTEIN"/>
    <property type="match status" value="1"/>
</dbReference>
<dbReference type="EMBL" id="WTYA01000004">
    <property type="protein sequence ID" value="MXP28536.1"/>
    <property type="molecule type" value="Genomic_DNA"/>
</dbReference>
<dbReference type="AlphaFoldDB" id="A0A845AJ12"/>
<organism evidence="4 5">
    <name type="scientific">Qipengyuania algicida</name>
    <dbReference type="NCBI Taxonomy" id="1836209"/>
    <lineage>
        <taxon>Bacteria</taxon>
        <taxon>Pseudomonadati</taxon>
        <taxon>Pseudomonadota</taxon>
        <taxon>Alphaproteobacteria</taxon>
        <taxon>Sphingomonadales</taxon>
        <taxon>Erythrobacteraceae</taxon>
        <taxon>Qipengyuania</taxon>
    </lineage>
</organism>
<feature type="domain" description="Phosphodiester glycosidase" evidence="3">
    <location>
        <begin position="114"/>
        <end position="255"/>
    </location>
</feature>
<feature type="region of interest" description="Disordered" evidence="1">
    <location>
        <begin position="36"/>
        <end position="55"/>
    </location>
</feature>
<dbReference type="RefSeq" id="WP_160752830.1">
    <property type="nucleotide sequence ID" value="NZ_WTYA01000004.1"/>
</dbReference>